<dbReference type="PANTHER" id="PTHR37984:SF15">
    <property type="entry name" value="INTEGRASE CATALYTIC DOMAIN-CONTAINING PROTEIN"/>
    <property type="match status" value="1"/>
</dbReference>
<keyword evidence="4" id="KW-0255">Endonuclease</keyword>
<dbReference type="Pfam" id="PF17921">
    <property type="entry name" value="Integrase_H2C2"/>
    <property type="match status" value="1"/>
</dbReference>
<keyword evidence="6" id="KW-0695">RNA-directed DNA polymerase</keyword>
<gene>
    <name evidence="10" type="ORF">M9458_037493</name>
</gene>
<evidence type="ECO:0000256" key="8">
    <source>
        <dbReference type="SAM" id="MobiDB-lite"/>
    </source>
</evidence>
<evidence type="ECO:0000256" key="7">
    <source>
        <dbReference type="ARBA" id="ARBA00039658"/>
    </source>
</evidence>
<dbReference type="GO" id="GO:0016787">
    <property type="term" value="F:hydrolase activity"/>
    <property type="evidence" value="ECO:0007669"/>
    <property type="project" value="UniProtKB-KW"/>
</dbReference>
<evidence type="ECO:0000256" key="1">
    <source>
        <dbReference type="ARBA" id="ARBA00022679"/>
    </source>
</evidence>
<reference evidence="10 11" key="1">
    <citation type="submission" date="2024-05" db="EMBL/GenBank/DDBJ databases">
        <title>Genome sequencing and assembly of Indian major carp, Cirrhinus mrigala (Hamilton, 1822).</title>
        <authorList>
            <person name="Mohindra V."/>
            <person name="Chowdhury L.M."/>
            <person name="Lal K."/>
            <person name="Jena J.K."/>
        </authorList>
    </citation>
    <scope>NUCLEOTIDE SEQUENCE [LARGE SCALE GENOMIC DNA]</scope>
    <source>
        <strain evidence="10">CM1030</strain>
        <tissue evidence="10">Blood</tissue>
    </source>
</reference>
<dbReference type="Pfam" id="PF17917">
    <property type="entry name" value="RT_RNaseH"/>
    <property type="match status" value="1"/>
</dbReference>
<evidence type="ECO:0000313" key="11">
    <source>
        <dbReference type="Proteomes" id="UP001529510"/>
    </source>
</evidence>
<dbReference type="Pfam" id="PF00665">
    <property type="entry name" value="rve"/>
    <property type="match status" value="1"/>
</dbReference>
<dbReference type="InterPro" id="IPR041588">
    <property type="entry name" value="Integrase_H2C2"/>
</dbReference>
<dbReference type="PROSITE" id="PS50994">
    <property type="entry name" value="INTEGRASE"/>
    <property type="match status" value="1"/>
</dbReference>
<dbReference type="Gene3D" id="1.10.340.70">
    <property type="match status" value="1"/>
</dbReference>
<dbReference type="AlphaFoldDB" id="A0ABD0NUT0"/>
<dbReference type="Proteomes" id="UP001529510">
    <property type="component" value="Unassembled WGS sequence"/>
</dbReference>
<name>A0ABD0NUT0_CIRMR</name>
<dbReference type="FunFam" id="3.30.70.270:FF:000020">
    <property type="entry name" value="Transposon Tf2-6 polyprotein-like Protein"/>
    <property type="match status" value="1"/>
</dbReference>
<dbReference type="GO" id="GO:0003964">
    <property type="term" value="F:RNA-directed DNA polymerase activity"/>
    <property type="evidence" value="ECO:0007669"/>
    <property type="project" value="UniProtKB-KW"/>
</dbReference>
<evidence type="ECO:0000256" key="5">
    <source>
        <dbReference type="ARBA" id="ARBA00022801"/>
    </source>
</evidence>
<dbReference type="GO" id="GO:0004519">
    <property type="term" value="F:endonuclease activity"/>
    <property type="evidence" value="ECO:0007669"/>
    <property type="project" value="UniProtKB-KW"/>
</dbReference>
<keyword evidence="1" id="KW-0808">Transferase</keyword>
<evidence type="ECO:0000259" key="9">
    <source>
        <dbReference type="PROSITE" id="PS50994"/>
    </source>
</evidence>
<dbReference type="InterPro" id="IPR001584">
    <property type="entry name" value="Integrase_cat-core"/>
</dbReference>
<evidence type="ECO:0000256" key="6">
    <source>
        <dbReference type="ARBA" id="ARBA00022918"/>
    </source>
</evidence>
<dbReference type="InterPro" id="IPR050951">
    <property type="entry name" value="Retrovirus_Pol_polyprotein"/>
</dbReference>
<dbReference type="CDD" id="cd09274">
    <property type="entry name" value="RNase_HI_RT_Ty3"/>
    <property type="match status" value="1"/>
</dbReference>
<sequence>MPTTVKELQRFLGFSNFYRRFIKNYRQVVSPLTSLLKNKPKKLTWPETAAQAFHHLKQLFIQAPILIHPNPDLPFTVEVDASSTGVRAILSQQPDNSPVLHPCAFFSRKFNPAEADYDIGNRELLAVKLALEEWRHWLEGARHPFTVLTDHKNLQYLRTAKRMNSRQAQWALFFTRFNFTITYRPGEKNVPADALSRLHAPPEEEETPDAILPGYVFVSPIQWESEEAVADTPAEAPPGCPPDRQYVAPALRTQTISQVHSSLGTGHPGSNRTLSLVSNTYWWPNMALDVRRFVRGCADCAMAKTPRHLPTGKLLPLPVPRRPWSHLGVDFATGLPNSGGDTCILIIVDRFSKSDYPQQWKPPSSCLTTFFRYFGIPEDIVSDRGPQFISRVWRAFFKLLDVTVSLSSGYHPQSNGLTERKIQDMSRFLLTFCHKHQDTWSRFLPWAEYAQNSLKQQATGLTPFQCVLGYQPPMLPWSEEPSDVPSLDFWFQESERFWDSAHHHLQEAIRSFTQHADTRRPSGADRGGGGFVTESPGSTLNQPTQPSIRSLSPVSSMITCGNPLLDSLHCSFYLPSSSSFLSTFIIHCLQSSPTSIICNSKESLFISDSVFI</sequence>
<keyword evidence="2" id="KW-0548">Nucleotidyltransferase</keyword>
<dbReference type="PANTHER" id="PTHR37984">
    <property type="entry name" value="PROTEIN CBG26694"/>
    <property type="match status" value="1"/>
</dbReference>
<evidence type="ECO:0000313" key="10">
    <source>
        <dbReference type="EMBL" id="KAL0165649.1"/>
    </source>
</evidence>
<keyword evidence="5" id="KW-0378">Hydrolase</keyword>
<feature type="compositionally biased region" description="Polar residues" evidence="8">
    <location>
        <begin position="535"/>
        <end position="550"/>
    </location>
</feature>
<dbReference type="InterPro" id="IPR043502">
    <property type="entry name" value="DNA/RNA_pol_sf"/>
</dbReference>
<dbReference type="Gene3D" id="3.30.70.270">
    <property type="match status" value="1"/>
</dbReference>
<keyword evidence="11" id="KW-1185">Reference proteome</keyword>
<organism evidence="10 11">
    <name type="scientific">Cirrhinus mrigala</name>
    <name type="common">Mrigala</name>
    <dbReference type="NCBI Taxonomy" id="683832"/>
    <lineage>
        <taxon>Eukaryota</taxon>
        <taxon>Metazoa</taxon>
        <taxon>Chordata</taxon>
        <taxon>Craniata</taxon>
        <taxon>Vertebrata</taxon>
        <taxon>Euteleostomi</taxon>
        <taxon>Actinopterygii</taxon>
        <taxon>Neopterygii</taxon>
        <taxon>Teleostei</taxon>
        <taxon>Ostariophysi</taxon>
        <taxon>Cypriniformes</taxon>
        <taxon>Cyprinidae</taxon>
        <taxon>Labeoninae</taxon>
        <taxon>Labeonini</taxon>
        <taxon>Cirrhinus</taxon>
    </lineage>
</organism>
<dbReference type="Gene3D" id="3.30.420.10">
    <property type="entry name" value="Ribonuclease H-like superfamily/Ribonuclease H"/>
    <property type="match status" value="1"/>
</dbReference>
<evidence type="ECO:0000256" key="3">
    <source>
        <dbReference type="ARBA" id="ARBA00022722"/>
    </source>
</evidence>
<evidence type="ECO:0000256" key="2">
    <source>
        <dbReference type="ARBA" id="ARBA00022695"/>
    </source>
</evidence>
<dbReference type="InterPro" id="IPR036397">
    <property type="entry name" value="RNaseH_sf"/>
</dbReference>
<keyword evidence="3" id="KW-0540">Nuclease</keyword>
<feature type="region of interest" description="Disordered" evidence="8">
    <location>
        <begin position="515"/>
        <end position="550"/>
    </location>
</feature>
<feature type="domain" description="Integrase catalytic" evidence="9">
    <location>
        <begin position="319"/>
        <end position="471"/>
    </location>
</feature>
<dbReference type="EMBL" id="JAMKFB020000019">
    <property type="protein sequence ID" value="KAL0165649.1"/>
    <property type="molecule type" value="Genomic_DNA"/>
</dbReference>
<dbReference type="SUPFAM" id="SSF56672">
    <property type="entry name" value="DNA/RNA polymerases"/>
    <property type="match status" value="1"/>
</dbReference>
<protein>
    <recommendedName>
        <fullName evidence="7">Gypsy retrotransposon integrase-like protein 1</fullName>
    </recommendedName>
</protein>
<accession>A0ABD0NUT0</accession>
<proteinExistence type="predicted"/>
<evidence type="ECO:0000256" key="4">
    <source>
        <dbReference type="ARBA" id="ARBA00022759"/>
    </source>
</evidence>
<dbReference type="SUPFAM" id="SSF53098">
    <property type="entry name" value="Ribonuclease H-like"/>
    <property type="match status" value="1"/>
</dbReference>
<dbReference type="InterPro" id="IPR043128">
    <property type="entry name" value="Rev_trsase/Diguanyl_cyclase"/>
</dbReference>
<comment type="caution">
    <text evidence="10">The sequence shown here is derived from an EMBL/GenBank/DDBJ whole genome shotgun (WGS) entry which is preliminary data.</text>
</comment>
<dbReference type="InterPro" id="IPR012337">
    <property type="entry name" value="RNaseH-like_sf"/>
</dbReference>
<dbReference type="InterPro" id="IPR041373">
    <property type="entry name" value="RT_RNaseH"/>
</dbReference>